<evidence type="ECO:0008006" key="4">
    <source>
        <dbReference type="Google" id="ProtNLM"/>
    </source>
</evidence>
<evidence type="ECO:0000313" key="2">
    <source>
        <dbReference type="EMBL" id="QIG78392.1"/>
    </source>
</evidence>
<dbReference type="RefSeq" id="WP_165325391.1">
    <property type="nucleotide sequence ID" value="NZ_CP049109.1"/>
</dbReference>
<dbReference type="AlphaFoldDB" id="A0A6G6Y0E6"/>
<organism evidence="2 3">
    <name type="scientific">Stakelama tenebrarum</name>
    <dbReference type="NCBI Taxonomy" id="2711215"/>
    <lineage>
        <taxon>Bacteria</taxon>
        <taxon>Pseudomonadati</taxon>
        <taxon>Pseudomonadota</taxon>
        <taxon>Alphaproteobacteria</taxon>
        <taxon>Sphingomonadales</taxon>
        <taxon>Sphingomonadaceae</taxon>
        <taxon>Stakelama</taxon>
    </lineage>
</organism>
<keyword evidence="1" id="KW-0732">Signal</keyword>
<protein>
    <recommendedName>
        <fullName evidence="4">DUF4440 domain-containing protein</fullName>
    </recommendedName>
</protein>
<proteinExistence type="predicted"/>
<feature type="chain" id="PRO_5026313261" description="DUF4440 domain-containing protein" evidence="1">
    <location>
        <begin position="17"/>
        <end position="147"/>
    </location>
</feature>
<dbReference type="Proteomes" id="UP000501568">
    <property type="component" value="Chromosome"/>
</dbReference>
<dbReference type="EMBL" id="CP049109">
    <property type="protein sequence ID" value="QIG78392.1"/>
    <property type="molecule type" value="Genomic_DNA"/>
</dbReference>
<gene>
    <name evidence="2" type="ORF">G5C33_00335</name>
</gene>
<name>A0A6G6Y0E6_9SPHN</name>
<evidence type="ECO:0000313" key="3">
    <source>
        <dbReference type="Proteomes" id="UP000501568"/>
    </source>
</evidence>
<dbReference type="KEGG" id="spzr:G5C33_00335"/>
<keyword evidence="3" id="KW-1185">Reference proteome</keyword>
<accession>A0A6G6Y0E6</accession>
<sequence length="147" mass="16191">MLIATLALLSAAPAEAAPAPQPETFATVRAEDPERLAEAFFSAWSSSGTDAALEIVNNGFAAVAGAGAPAERFRPNMEAAVRAYGKVQKWEKIKSEPLGTLLRRDTYLVQHAHFVTIWKFVFGNTDEGWVIQYWEFSDQFGENWVAL</sequence>
<feature type="signal peptide" evidence="1">
    <location>
        <begin position="1"/>
        <end position="16"/>
    </location>
</feature>
<evidence type="ECO:0000256" key="1">
    <source>
        <dbReference type="SAM" id="SignalP"/>
    </source>
</evidence>
<reference evidence="2 3" key="1">
    <citation type="submission" date="2020-02" db="EMBL/GenBank/DDBJ databases">
        <authorList>
            <person name="Zheng R.K."/>
            <person name="Sun C.M."/>
        </authorList>
    </citation>
    <scope>NUCLEOTIDE SEQUENCE [LARGE SCALE GENOMIC DNA]</scope>
    <source>
        <strain evidence="3">zrk23</strain>
    </source>
</reference>